<dbReference type="Pfam" id="PF01668">
    <property type="entry name" value="SmpB"/>
    <property type="match status" value="1"/>
</dbReference>
<dbReference type="Gene3D" id="2.40.280.10">
    <property type="match status" value="1"/>
</dbReference>
<evidence type="ECO:0000256" key="2">
    <source>
        <dbReference type="ARBA" id="ARBA00022884"/>
    </source>
</evidence>
<organism evidence="5 6">
    <name type="scientific">Myxococcus llanfairpwllgwyngyllgogerychwyrndrobwllllantysiliogogogochensis</name>
    <dbReference type="NCBI Taxonomy" id="2590453"/>
    <lineage>
        <taxon>Bacteria</taxon>
        <taxon>Pseudomonadati</taxon>
        <taxon>Myxococcota</taxon>
        <taxon>Myxococcia</taxon>
        <taxon>Myxococcales</taxon>
        <taxon>Cystobacterineae</taxon>
        <taxon>Myxococcaceae</taxon>
        <taxon>Myxococcus</taxon>
    </lineage>
</organism>
<keyword evidence="6" id="KW-1185">Reference proteome</keyword>
<dbReference type="InterPro" id="IPR020081">
    <property type="entry name" value="SsrA-bd_prot_CS"/>
</dbReference>
<keyword evidence="1 3" id="KW-0963">Cytoplasm</keyword>
<dbReference type="PANTHER" id="PTHR30308:SF2">
    <property type="entry name" value="SSRA-BINDING PROTEIN"/>
    <property type="match status" value="1"/>
</dbReference>
<evidence type="ECO:0000256" key="3">
    <source>
        <dbReference type="HAMAP-Rule" id="MF_00023"/>
    </source>
</evidence>
<protein>
    <recommendedName>
        <fullName evidence="3">SsrA-binding protein</fullName>
    </recommendedName>
    <alternativeName>
        <fullName evidence="3">Small protein B</fullName>
    </alternativeName>
</protein>
<dbReference type="AlphaFoldDB" id="A0A540WPI2"/>
<dbReference type="OrthoDB" id="9805462at2"/>
<dbReference type="InterPro" id="IPR000037">
    <property type="entry name" value="SsrA-bd_prot"/>
</dbReference>
<evidence type="ECO:0000256" key="4">
    <source>
        <dbReference type="SAM" id="MobiDB-lite"/>
    </source>
</evidence>
<evidence type="ECO:0000313" key="5">
    <source>
        <dbReference type="EMBL" id="TQF10931.1"/>
    </source>
</evidence>
<dbReference type="InterPro" id="IPR023620">
    <property type="entry name" value="SmpB"/>
</dbReference>
<evidence type="ECO:0000256" key="1">
    <source>
        <dbReference type="ARBA" id="ARBA00022490"/>
    </source>
</evidence>
<comment type="caution">
    <text evidence="5">The sequence shown here is derived from an EMBL/GenBank/DDBJ whole genome shotgun (WGS) entry which is preliminary data.</text>
</comment>
<keyword evidence="2 3" id="KW-0694">RNA-binding</keyword>
<proteinExistence type="inferred from homology"/>
<feature type="region of interest" description="Disordered" evidence="4">
    <location>
        <begin position="141"/>
        <end position="163"/>
    </location>
</feature>
<dbReference type="PANTHER" id="PTHR30308">
    <property type="entry name" value="TMRNA-BINDING COMPONENT OF TRANS-TRANSLATION TAGGING COMPLEX"/>
    <property type="match status" value="1"/>
</dbReference>
<dbReference type="PROSITE" id="PS01317">
    <property type="entry name" value="SSRP"/>
    <property type="match status" value="1"/>
</dbReference>
<reference evidence="5 6" key="1">
    <citation type="submission" date="2019-06" db="EMBL/GenBank/DDBJ databases">
        <authorList>
            <person name="Livingstone P."/>
            <person name="Whitworth D."/>
        </authorList>
    </citation>
    <scope>NUCLEOTIDE SEQUENCE [LARGE SCALE GENOMIC DNA]</scope>
    <source>
        <strain evidence="5 6">AM401</strain>
    </source>
</reference>
<dbReference type="CDD" id="cd09294">
    <property type="entry name" value="SmpB"/>
    <property type="match status" value="1"/>
</dbReference>
<comment type="function">
    <text evidence="3">Required for rescue of stalled ribosomes mediated by trans-translation. Binds to transfer-messenger RNA (tmRNA), required for stable association of tmRNA with ribosomes. tmRNA and SmpB together mimic tRNA shape, replacing the anticodon stem-loop with SmpB. tmRNA is encoded by the ssrA gene; the 2 termini fold to resemble tRNA(Ala) and it encodes a 'tag peptide', a short internal open reading frame. During trans-translation Ala-aminoacylated tmRNA acts like a tRNA, entering the A-site of stalled ribosomes, displacing the stalled mRNA. The ribosome then switches to translate the ORF on the tmRNA; the nascent peptide is terminated with the 'tag peptide' encoded by the tmRNA and targeted for degradation. The ribosome is freed to recommence translation, which seems to be the essential function of trans-translation.</text>
</comment>
<gene>
    <name evidence="3 5" type="primary">smpB</name>
    <name evidence="5" type="ORF">FJV41_36930</name>
</gene>
<dbReference type="RefSeq" id="WP_141647299.1">
    <property type="nucleotide sequence ID" value="NZ_VIFM01000220.1"/>
</dbReference>
<dbReference type="EMBL" id="VIFM01000220">
    <property type="protein sequence ID" value="TQF10931.1"/>
    <property type="molecule type" value="Genomic_DNA"/>
</dbReference>
<dbReference type="GO" id="GO:0070929">
    <property type="term" value="P:trans-translation"/>
    <property type="evidence" value="ECO:0007669"/>
    <property type="project" value="UniProtKB-UniRule"/>
</dbReference>
<evidence type="ECO:0000313" key="6">
    <source>
        <dbReference type="Proteomes" id="UP000315369"/>
    </source>
</evidence>
<dbReference type="GO" id="GO:0005829">
    <property type="term" value="C:cytosol"/>
    <property type="evidence" value="ECO:0007669"/>
    <property type="project" value="TreeGrafter"/>
</dbReference>
<comment type="similarity">
    <text evidence="3">Belongs to the SmpB family.</text>
</comment>
<name>A0A540WPI2_9BACT</name>
<dbReference type="GO" id="GO:0070930">
    <property type="term" value="P:trans-translation-dependent protein tagging"/>
    <property type="evidence" value="ECO:0007669"/>
    <property type="project" value="TreeGrafter"/>
</dbReference>
<accession>A0A540WPI2</accession>
<dbReference type="GO" id="GO:0003723">
    <property type="term" value="F:RNA binding"/>
    <property type="evidence" value="ECO:0007669"/>
    <property type="project" value="UniProtKB-UniRule"/>
</dbReference>
<sequence>MASGGKSKGPAGGEQGIKVVAENRRARFDYTVDEKVEAGLELTGSEVKSLRQGEANLSDAYALPKGSELFLLNAHIGSYKSASVFDHLPTRGRKLLMHRAEIDRWTTKVRERGYSIIPLVLYFKQGRAKVELGLCRGKTHEDRRHDIKERETKREMDRAVRRR</sequence>
<comment type="subcellular location">
    <subcellularLocation>
        <location evidence="3">Cytoplasm</location>
    </subcellularLocation>
    <text evidence="3">The tmRNA-SmpB complex associates with stalled 70S ribosomes.</text>
</comment>
<dbReference type="NCBIfam" id="TIGR00086">
    <property type="entry name" value="smpB"/>
    <property type="match status" value="1"/>
</dbReference>
<dbReference type="HAMAP" id="MF_00023">
    <property type="entry name" value="SmpB"/>
    <property type="match status" value="1"/>
</dbReference>
<dbReference type="SUPFAM" id="SSF74982">
    <property type="entry name" value="Small protein B (SmpB)"/>
    <property type="match status" value="1"/>
</dbReference>
<dbReference type="Proteomes" id="UP000315369">
    <property type="component" value="Unassembled WGS sequence"/>
</dbReference>
<dbReference type="NCBIfam" id="NF003843">
    <property type="entry name" value="PRK05422.1"/>
    <property type="match status" value="1"/>
</dbReference>